<dbReference type="InterPro" id="IPR016729">
    <property type="entry name" value="FADD"/>
</dbReference>
<dbReference type="FunFam" id="1.10.533.10:FF:000059">
    <property type="entry name" value="Fas-associated via death domain"/>
    <property type="match status" value="1"/>
</dbReference>
<dbReference type="PROSITE" id="PS50168">
    <property type="entry name" value="DED"/>
    <property type="match status" value="1"/>
</dbReference>
<dbReference type="CDD" id="cd08336">
    <property type="entry name" value="DED_FADD"/>
    <property type="match status" value="1"/>
</dbReference>
<feature type="domain" description="Death" evidence="1">
    <location>
        <begin position="151"/>
        <end position="235"/>
    </location>
</feature>
<evidence type="ECO:0000259" key="1">
    <source>
        <dbReference type="PROSITE" id="PS50017"/>
    </source>
</evidence>
<dbReference type="PANTHER" id="PTHR15077">
    <property type="entry name" value="FAS-ASSOCIATING DEATH DOMAIN-CONTAINING PROTEIN FADD"/>
    <property type="match status" value="1"/>
</dbReference>
<dbReference type="GO" id="GO:0031265">
    <property type="term" value="C:CD95 death-inducing signaling complex"/>
    <property type="evidence" value="ECO:0007669"/>
    <property type="project" value="TreeGrafter"/>
</dbReference>
<dbReference type="Pfam" id="PF01335">
    <property type="entry name" value="DED"/>
    <property type="match status" value="1"/>
</dbReference>
<proteinExistence type="predicted"/>
<sequence length="236" mass="27482">MRKRYNCKLTDTDKQAEVKVKQLVFPRSDISLRRFSVEVQCVYVCVKDMSNLQFNSVLLDISNQLTDKQLEDMKFLCRDMVGKKELEKISSGIRLFQVLTERGKLGANNTDCLCQLLKDIHRQDLSGRIETFESPAGFNDNQPDKEERDKLDIATEVIVENMGRTWRKLGRRLGLTEVKLDSISRRHPTELEETTREMLKEWMKCRGAEARTEYLIDALRACQFNLTADKVQDRLL</sequence>
<dbReference type="FunCoup" id="A0A6J2RUI2">
    <property type="interactions" value="1358"/>
</dbReference>
<dbReference type="GO" id="GO:0045089">
    <property type="term" value="P:positive regulation of innate immune response"/>
    <property type="evidence" value="ECO:0007669"/>
    <property type="project" value="TreeGrafter"/>
</dbReference>
<gene>
    <name evidence="4" type="primary">fadd</name>
</gene>
<dbReference type="GO" id="GO:0097191">
    <property type="term" value="P:extrinsic apoptotic signaling pathway"/>
    <property type="evidence" value="ECO:0007669"/>
    <property type="project" value="TreeGrafter"/>
</dbReference>
<dbReference type="PANTHER" id="PTHR15077:SF10">
    <property type="entry name" value="FAS-ASSOCIATED DEATH DOMAIN PROTEIN"/>
    <property type="match status" value="1"/>
</dbReference>
<dbReference type="PROSITE" id="PS50017">
    <property type="entry name" value="DEATH_DOMAIN"/>
    <property type="match status" value="1"/>
</dbReference>
<dbReference type="InParanoid" id="A0A6J2RUI2"/>
<accession>A0A6J2RUI2</accession>
<dbReference type="OrthoDB" id="100767at2759"/>
<dbReference type="GO" id="GO:0089720">
    <property type="term" value="F:caspase binding"/>
    <property type="evidence" value="ECO:0007669"/>
    <property type="project" value="TreeGrafter"/>
</dbReference>
<dbReference type="RefSeq" id="XP_029313981.1">
    <property type="nucleotide sequence ID" value="XM_029458121.1"/>
</dbReference>
<protein>
    <submittedName>
        <fullName evidence="4">FAS-associated death domain protein</fullName>
    </submittedName>
</protein>
<dbReference type="Pfam" id="PF00531">
    <property type="entry name" value="Death"/>
    <property type="match status" value="1"/>
</dbReference>
<organism evidence="3 4">
    <name type="scientific">Cottoperca gobio</name>
    <name type="common">Frogmouth</name>
    <name type="synonym">Aphritis gobio</name>
    <dbReference type="NCBI Taxonomy" id="56716"/>
    <lineage>
        <taxon>Eukaryota</taxon>
        <taxon>Metazoa</taxon>
        <taxon>Chordata</taxon>
        <taxon>Craniata</taxon>
        <taxon>Vertebrata</taxon>
        <taxon>Euteleostomi</taxon>
        <taxon>Actinopterygii</taxon>
        <taxon>Neopterygii</taxon>
        <taxon>Teleostei</taxon>
        <taxon>Neoteleostei</taxon>
        <taxon>Acanthomorphata</taxon>
        <taxon>Eupercaria</taxon>
        <taxon>Perciformes</taxon>
        <taxon>Notothenioidei</taxon>
        <taxon>Bovichtidae</taxon>
        <taxon>Cottoperca</taxon>
    </lineage>
</organism>
<evidence type="ECO:0000259" key="2">
    <source>
        <dbReference type="PROSITE" id="PS50168"/>
    </source>
</evidence>
<dbReference type="SUPFAM" id="SSF47986">
    <property type="entry name" value="DEATH domain"/>
    <property type="match status" value="1"/>
</dbReference>
<evidence type="ECO:0000313" key="4">
    <source>
        <dbReference type="RefSeq" id="XP_029313981.1"/>
    </source>
</evidence>
<name>A0A6J2RUI2_COTGO</name>
<dbReference type="CTD" id="8772"/>
<dbReference type="AlphaFoldDB" id="A0A6J2RUI2"/>
<feature type="domain" description="DED" evidence="2">
    <location>
        <begin position="53"/>
        <end position="131"/>
    </location>
</feature>
<dbReference type="Proteomes" id="UP000504630">
    <property type="component" value="Chromosome 3"/>
</dbReference>
<dbReference type="KEGG" id="cgob:115025685"/>
<dbReference type="GO" id="GO:0043065">
    <property type="term" value="P:positive regulation of apoptotic process"/>
    <property type="evidence" value="ECO:0007669"/>
    <property type="project" value="Ensembl"/>
</dbReference>
<evidence type="ECO:0000313" key="3">
    <source>
        <dbReference type="Proteomes" id="UP000504630"/>
    </source>
</evidence>
<dbReference type="SMART" id="SM00005">
    <property type="entry name" value="DEATH"/>
    <property type="match status" value="1"/>
</dbReference>
<keyword evidence="3" id="KW-1185">Reference proteome</keyword>
<dbReference type="GO" id="GO:0005123">
    <property type="term" value="F:death receptor binding"/>
    <property type="evidence" value="ECO:0007669"/>
    <property type="project" value="TreeGrafter"/>
</dbReference>
<reference evidence="4" key="1">
    <citation type="submission" date="2025-08" db="UniProtKB">
        <authorList>
            <consortium name="RefSeq"/>
        </authorList>
    </citation>
    <scope>IDENTIFICATION</scope>
</reference>
<dbReference type="InterPro" id="IPR000488">
    <property type="entry name" value="Death_dom"/>
</dbReference>
<dbReference type="SMART" id="SM00031">
    <property type="entry name" value="DED"/>
    <property type="match status" value="1"/>
</dbReference>
<dbReference type="InterPro" id="IPR001875">
    <property type="entry name" value="DED_dom"/>
</dbReference>
<dbReference type="GeneID" id="115025685"/>
<dbReference type="InterPro" id="IPR011029">
    <property type="entry name" value="DEATH-like_dom_sf"/>
</dbReference>
<dbReference type="Gene3D" id="1.10.533.10">
    <property type="entry name" value="Death Domain, Fas"/>
    <property type="match status" value="2"/>
</dbReference>